<keyword evidence="15" id="KW-0325">Glycoprotein</keyword>
<dbReference type="InterPro" id="IPR020635">
    <property type="entry name" value="Tyr_kinase_cat_dom"/>
</dbReference>
<evidence type="ECO:0000256" key="13">
    <source>
        <dbReference type="ARBA" id="ARBA00023157"/>
    </source>
</evidence>
<feature type="domain" description="Protein kinase" evidence="21">
    <location>
        <begin position="1062"/>
        <end position="1357"/>
    </location>
</feature>
<dbReference type="SMART" id="SM00409">
    <property type="entry name" value="IG"/>
    <property type="match status" value="3"/>
</dbReference>
<dbReference type="PROSITE" id="PS50011">
    <property type="entry name" value="PROTEIN_KINASE_DOM"/>
    <property type="match status" value="1"/>
</dbReference>
<evidence type="ECO:0000256" key="8">
    <source>
        <dbReference type="ARBA" id="ARBA00022777"/>
    </source>
</evidence>
<dbReference type="InterPro" id="IPR013098">
    <property type="entry name" value="Ig_I-set"/>
</dbReference>
<dbReference type="InterPro" id="IPR011009">
    <property type="entry name" value="Kinase-like_dom_sf"/>
</dbReference>
<dbReference type="SMART" id="SM00408">
    <property type="entry name" value="IGc2"/>
    <property type="match status" value="2"/>
</dbReference>
<protein>
    <recommendedName>
        <fullName evidence="2">receptor protein-tyrosine kinase</fullName>
        <ecNumber evidence="2">2.7.10.1</ecNumber>
    </recommendedName>
</protein>
<dbReference type="GO" id="GO:0009653">
    <property type="term" value="P:anatomical structure morphogenesis"/>
    <property type="evidence" value="ECO:0007669"/>
    <property type="project" value="UniProtKB-ARBA"/>
</dbReference>
<dbReference type="SUPFAM" id="SSF103473">
    <property type="entry name" value="MFS general substrate transporter"/>
    <property type="match status" value="2"/>
</dbReference>
<dbReference type="PROSITE" id="PS51034">
    <property type="entry name" value="ZP_2"/>
    <property type="match status" value="1"/>
</dbReference>
<keyword evidence="4" id="KW-0808">Transferase</keyword>
<evidence type="ECO:0000256" key="15">
    <source>
        <dbReference type="ARBA" id="ARBA00023180"/>
    </source>
</evidence>
<feature type="transmembrane region" description="Helical" evidence="20">
    <location>
        <begin position="388"/>
        <end position="409"/>
    </location>
</feature>
<evidence type="ECO:0000256" key="1">
    <source>
        <dbReference type="ARBA" id="ARBA00004167"/>
    </source>
</evidence>
<feature type="transmembrane region" description="Helical" evidence="20">
    <location>
        <begin position="58"/>
        <end position="84"/>
    </location>
</feature>
<dbReference type="InterPro" id="IPR036179">
    <property type="entry name" value="Ig-like_dom_sf"/>
</dbReference>
<evidence type="ECO:0000256" key="18">
    <source>
        <dbReference type="PROSITE-ProRule" id="PRU10141"/>
    </source>
</evidence>
<dbReference type="GO" id="GO:0004714">
    <property type="term" value="F:transmembrane receptor protein tyrosine kinase activity"/>
    <property type="evidence" value="ECO:0007669"/>
    <property type="project" value="UniProtKB-EC"/>
</dbReference>
<comment type="subcellular location">
    <subcellularLocation>
        <location evidence="1">Membrane</location>
        <topology evidence="1">Single-pass membrane protein</topology>
    </subcellularLocation>
</comment>
<evidence type="ECO:0000256" key="16">
    <source>
        <dbReference type="ARBA" id="ARBA00023319"/>
    </source>
</evidence>
<reference evidence="24" key="1">
    <citation type="submission" date="2023-06" db="EMBL/GenBank/DDBJ databases">
        <title>Genomic analysis of the entomopathogenic nematode Steinernema hermaphroditum.</title>
        <authorList>
            <person name="Schwarz E.M."/>
            <person name="Heppert J.K."/>
            <person name="Baniya A."/>
            <person name="Schwartz H.T."/>
            <person name="Tan C.-H."/>
            <person name="Antoshechkin I."/>
            <person name="Sternberg P.W."/>
            <person name="Goodrich-Blair H."/>
            <person name="Dillman A.R."/>
        </authorList>
    </citation>
    <scope>NUCLEOTIDE SEQUENCE</scope>
    <source>
        <strain evidence="24">PS9179</strain>
        <tissue evidence="24">Whole animal</tissue>
    </source>
</reference>
<dbReference type="SUPFAM" id="SSF56112">
    <property type="entry name" value="Protein kinase-like (PK-like)"/>
    <property type="match status" value="1"/>
</dbReference>
<evidence type="ECO:0000256" key="7">
    <source>
        <dbReference type="ARBA" id="ARBA00022741"/>
    </source>
</evidence>
<dbReference type="Gene3D" id="1.20.1250.20">
    <property type="entry name" value="MFS general substrate transporter like domains"/>
    <property type="match status" value="2"/>
</dbReference>
<keyword evidence="14" id="KW-0675">Receptor</keyword>
<evidence type="ECO:0000256" key="20">
    <source>
        <dbReference type="SAM" id="Phobius"/>
    </source>
</evidence>
<dbReference type="PROSITE" id="PS00107">
    <property type="entry name" value="PROTEIN_KINASE_ATP"/>
    <property type="match status" value="1"/>
</dbReference>
<evidence type="ECO:0000256" key="6">
    <source>
        <dbReference type="ARBA" id="ARBA00022729"/>
    </source>
</evidence>
<dbReference type="FunFam" id="2.60.40.10:FF:001689">
    <property type="entry name" value="Myoblast growth factor receptor egl-15"/>
    <property type="match status" value="1"/>
</dbReference>
<evidence type="ECO:0000313" key="25">
    <source>
        <dbReference type="Proteomes" id="UP001175271"/>
    </source>
</evidence>
<feature type="transmembrane region" description="Helical" evidence="20">
    <location>
        <begin position="297"/>
        <end position="319"/>
    </location>
</feature>
<organism evidence="24 25">
    <name type="scientific">Steinernema hermaphroditum</name>
    <dbReference type="NCBI Taxonomy" id="289476"/>
    <lineage>
        <taxon>Eukaryota</taxon>
        <taxon>Metazoa</taxon>
        <taxon>Ecdysozoa</taxon>
        <taxon>Nematoda</taxon>
        <taxon>Chromadorea</taxon>
        <taxon>Rhabditida</taxon>
        <taxon>Tylenchina</taxon>
        <taxon>Panagrolaimomorpha</taxon>
        <taxon>Strongyloidoidea</taxon>
        <taxon>Steinernematidae</taxon>
        <taxon>Steinernema</taxon>
    </lineage>
</organism>
<dbReference type="EC" id="2.7.10.1" evidence="2"/>
<keyword evidence="3" id="KW-0597">Phosphoprotein</keyword>
<dbReference type="PROSITE" id="PS00109">
    <property type="entry name" value="PROTEIN_KINASE_TYR"/>
    <property type="match status" value="1"/>
</dbReference>
<dbReference type="InterPro" id="IPR017441">
    <property type="entry name" value="Protein_kinase_ATP_BS"/>
</dbReference>
<dbReference type="InterPro" id="IPR001245">
    <property type="entry name" value="Ser-Thr/Tyr_kinase_cat_dom"/>
</dbReference>
<dbReference type="Pfam" id="PF07679">
    <property type="entry name" value="I-set"/>
    <property type="match status" value="1"/>
</dbReference>
<comment type="caution">
    <text evidence="24">The sequence shown here is derived from an EMBL/GenBank/DDBJ whole genome shotgun (WGS) entry which is preliminary data.</text>
</comment>
<dbReference type="PANTHER" id="PTHR24416">
    <property type="entry name" value="TYROSINE-PROTEIN KINASE RECEPTOR"/>
    <property type="match status" value="1"/>
</dbReference>
<dbReference type="PRINTS" id="PR00109">
    <property type="entry name" value="TYRKINASE"/>
</dbReference>
<feature type="transmembrane region" description="Helical" evidence="20">
    <location>
        <begin position="421"/>
        <end position="441"/>
    </location>
</feature>
<dbReference type="FunFam" id="2.60.40.10:FF:001641">
    <property type="entry name" value="Myoblast growth factor receptor egl-15"/>
    <property type="match status" value="1"/>
</dbReference>
<keyword evidence="25" id="KW-1185">Reference proteome</keyword>
<keyword evidence="8" id="KW-0418">Kinase</keyword>
<sequence>MATSITTSLLSGCYLLAGPLASALANHFGCNVVACAGSVIAAAGFLLSVLVPALPVLYLTFGVIGGIGFGLIFLPAIVIVSQYFDEKRALATGLAVCGSGIGTTFFAWVEEVTKIATDYMEKSGHEKIIGSNDKLVLDVETTDSPHVAGGVAIERFQTKQRNGSTAIQLNGRPFLSTIELNANRRNQNDLWSHHDLATIVSKESVADLNRPLSRMNIFYPGSTIHLAARTGGTPHVTAETRSRCQSMIDHKSSIYLSTQMLPPAEELGSSSGITWSAGISAALKSMLDVSLLKSPSFLILAFSGFLTLSCFFVPFIFLGKQAGLKGVNEDNQAYLLMALGVINIIARIACGVISDHPSVDPLMVSNWAVIIGGLATIGVPFLSEFWMFLVYCVPFAFGVACFAALRSVICVELLGLEKLTNAYGILLLFMGIAALVGPPFAAFLSDITGNYDLSFFVMGTMMTLSGVISLPLRNGKFLGYQDINTNGRLRENQRQMSLEIRQLEIGDQGDWACKVWNSQGQSVRNFTVQILDFCDYYMKPGFKTNDVPERCLCVWFLGKEPRRSDIDWSKVNSERCSKYQADPLLKRPPFLKPPCFEEPCQQTDFLPPSSPMEIVTSPDSPHLRLHDSLPSHANDVESDSADVETKKKRTRTVLAEQPPLLGDDPNAGRRSDSSEIPSSMSQKKEEVDEVTTTTARSPTTRFAPKVQRLSPPIREGVAPYFKVRKEDTKSMYAWPSGRTVQMKCIVGGVPAPQILWYKNEKVLVANTTRATGAYYKIGDGILELEDAAESDSGNYTCEAFNRKGTVRRHFRVDVFDRMRSKPIILEHVLMNRTVDVNSTVNFTCKVISDLTPHFMWVRLEEHNNSLIYVNETNGQHMFNFTDMSKVNKAVIHMSDTSTTLELINVTAEDQGVYACIAGNSLGYSMQPATLTVTEFHTMVIATGDPDDEKSPWTVIILVLLLSVMLAITFICVFRIIYMKLHRNSQINIEKGILRPYQKKVIITKKSVKDNEFGTAIADAYDITIKPMVQRGRRTPIASDLALLTDYHITNADPAYEIDRSRLQLKNIIGEGAFGEVWKGLLRPNYPSGQDIPVAVKKLKANAQEKELRDLCSEMVTFCRIGEHKNIIKLIGCCTGSGPLYVVLELCVHGNLRDFLRAHRPRETEIDNSVEDNYLQPRRLKSGEGQQEDKRVIKCMTTRHLVDFAFQVAQGMEYLSSKKILHRDLAARNVLVTKDCVLKISDFGLSRDVHYHDYYRKKGNGRLPIKWMALEALDSHVYTVHSDVWSYGILLWEIMTMGGTPYPSTAMPELYSCLKKGYRMENPHNCPEEVYAVMVGCWQENPITRPSFATIVDYFDYLLAASEPKVAEVENIQELAPPPPLPERDTEQILQGSLKPPRKVRPLSEPVKLPCQPINNDTADEESEEDEEEDDSDEEDSETSALLSMGPQYAPVYKPPSPNNGHPVKCFTISDDHGANNYAIIRPTSFSLEKSDPPNVYQNLIANDPIGFSSLLIFKMIFASLISLFLLCLQGLVCGFPQASQADLAPQPYGDYYNAQEVGDYADNVVEKRAMMRLGKRAMMRLGKRSDVYKYQKLKWICDHDRVTIRLTTDSPFYGTVHTKLSRACAQNGTGEVNLQWSWSFDDLRQCGIERNSITGSLSFDLDVHEHRVLILEQDTTFQLSCASYMKDAEQFSNDDINTTSIEYDQHIAENFKIYMENEEKEVHEIPYGSSCFLKIRLLNSDQDSFGVRYKVKKCQAIAHDLTTVALTDDKGCPVSPAIMSNFEYDHGVATAKLPSMFRFPDNNGLSIRCTVAYCKSAGACKNFCNGVQDEPLNDFDTEETQKLLGAETLIESVSAIASTSLKVVDRRQMSFENSADSSSSGSDDEKNTPRAWWFSKTEKTFSSRDETEIADGFSVSLDTVIAHLRTHGPYDGIMGFSQGACMAHLLSVADLQSREKQENEDNLFKFAIVIAGFKSLSSVHREQNAINVSGLPTLHIFGTSDEIVHAQRSENLAKVFTNPDAKVVLHEGGHCVPPISKMKGDVIAFLESLEVI</sequence>
<dbReference type="InterPro" id="IPR007110">
    <property type="entry name" value="Ig-like_dom"/>
</dbReference>
<evidence type="ECO:0000256" key="12">
    <source>
        <dbReference type="ARBA" id="ARBA00023137"/>
    </source>
</evidence>
<accession>A0AA39H1I4</accession>
<dbReference type="Proteomes" id="UP001175271">
    <property type="component" value="Unassembled WGS sequence"/>
</dbReference>
<dbReference type="InterPro" id="IPR036259">
    <property type="entry name" value="MFS_trans_sf"/>
</dbReference>
<keyword evidence="13" id="KW-1015">Disulfide bond</keyword>
<dbReference type="InterPro" id="IPR050122">
    <property type="entry name" value="RTK"/>
</dbReference>
<keyword evidence="5 20" id="KW-0812">Transmembrane</keyword>
<feature type="binding site" evidence="18">
    <location>
        <position position="1097"/>
    </location>
    <ligand>
        <name>ATP</name>
        <dbReference type="ChEBI" id="CHEBI:30616"/>
    </ligand>
</feature>
<dbReference type="InterPro" id="IPR000719">
    <property type="entry name" value="Prot_kinase_dom"/>
</dbReference>
<keyword evidence="9 18" id="KW-0067">ATP-binding</keyword>
<dbReference type="Gene3D" id="3.30.200.20">
    <property type="entry name" value="Phosphorylase Kinase, domain 1"/>
    <property type="match status" value="1"/>
</dbReference>
<dbReference type="SUPFAM" id="SSF48726">
    <property type="entry name" value="Immunoglobulin"/>
    <property type="match status" value="3"/>
</dbReference>
<evidence type="ECO:0000256" key="17">
    <source>
        <dbReference type="ARBA" id="ARBA00051243"/>
    </source>
</evidence>
<dbReference type="SMART" id="SM00219">
    <property type="entry name" value="TyrKc"/>
    <property type="match status" value="1"/>
</dbReference>
<dbReference type="InterPro" id="IPR001507">
    <property type="entry name" value="ZP_dom"/>
</dbReference>
<evidence type="ECO:0000256" key="10">
    <source>
        <dbReference type="ARBA" id="ARBA00022989"/>
    </source>
</evidence>
<feature type="domain" description="Ig-like" evidence="22">
    <location>
        <begin position="822"/>
        <end position="931"/>
    </location>
</feature>
<feature type="compositionally biased region" description="Acidic residues" evidence="19">
    <location>
        <begin position="1417"/>
        <end position="1437"/>
    </location>
</feature>
<dbReference type="InterPro" id="IPR003598">
    <property type="entry name" value="Ig_sub2"/>
</dbReference>
<dbReference type="Pfam" id="PF13927">
    <property type="entry name" value="Ig_3"/>
    <property type="match status" value="1"/>
</dbReference>
<dbReference type="Pfam" id="PF03959">
    <property type="entry name" value="FSH1"/>
    <property type="match status" value="1"/>
</dbReference>
<evidence type="ECO:0000256" key="14">
    <source>
        <dbReference type="ARBA" id="ARBA00023170"/>
    </source>
</evidence>
<keyword evidence="16" id="KW-0393">Immunoglobulin domain</keyword>
<evidence type="ECO:0000259" key="23">
    <source>
        <dbReference type="PROSITE" id="PS51034"/>
    </source>
</evidence>
<dbReference type="SUPFAM" id="SSF53474">
    <property type="entry name" value="alpha/beta-Hydrolases"/>
    <property type="match status" value="1"/>
</dbReference>
<dbReference type="Gene3D" id="1.10.510.10">
    <property type="entry name" value="Transferase(Phosphotransferase) domain 1"/>
    <property type="match status" value="1"/>
</dbReference>
<evidence type="ECO:0000259" key="21">
    <source>
        <dbReference type="PROSITE" id="PS50011"/>
    </source>
</evidence>
<dbReference type="GO" id="GO:0005886">
    <property type="term" value="C:plasma membrane"/>
    <property type="evidence" value="ECO:0007669"/>
    <property type="project" value="TreeGrafter"/>
</dbReference>
<keyword evidence="12" id="KW-0829">Tyrosine-protein kinase</keyword>
<keyword evidence="11 20" id="KW-0472">Membrane</keyword>
<dbReference type="InterPro" id="IPR029058">
    <property type="entry name" value="AB_hydrolase_fold"/>
</dbReference>
<feature type="region of interest" description="Disordered" evidence="19">
    <location>
        <begin position="602"/>
        <end position="698"/>
    </location>
</feature>
<feature type="transmembrane region" description="Helical" evidence="20">
    <location>
        <begin position="90"/>
        <end position="109"/>
    </location>
</feature>
<dbReference type="SMART" id="SM00241">
    <property type="entry name" value="ZP"/>
    <property type="match status" value="1"/>
</dbReference>
<dbReference type="Gene3D" id="2.60.40.10">
    <property type="entry name" value="Immunoglobulins"/>
    <property type="match status" value="2"/>
</dbReference>
<keyword evidence="7 18" id="KW-0547">Nucleotide-binding</keyword>
<keyword evidence="6" id="KW-0732">Signal</keyword>
<evidence type="ECO:0000256" key="4">
    <source>
        <dbReference type="ARBA" id="ARBA00022679"/>
    </source>
</evidence>
<dbReference type="GO" id="GO:0022857">
    <property type="term" value="F:transmembrane transporter activity"/>
    <property type="evidence" value="ECO:0007669"/>
    <property type="project" value="InterPro"/>
</dbReference>
<evidence type="ECO:0000256" key="2">
    <source>
        <dbReference type="ARBA" id="ARBA00011902"/>
    </source>
</evidence>
<dbReference type="GO" id="GO:0043235">
    <property type="term" value="C:receptor complex"/>
    <property type="evidence" value="ECO:0007669"/>
    <property type="project" value="TreeGrafter"/>
</dbReference>
<dbReference type="Gene3D" id="3.40.50.1820">
    <property type="entry name" value="alpha/beta hydrolase"/>
    <property type="match status" value="1"/>
</dbReference>
<dbReference type="EMBL" id="JAUCMV010000005">
    <property type="protein sequence ID" value="KAK0397507.1"/>
    <property type="molecule type" value="Genomic_DNA"/>
</dbReference>
<proteinExistence type="predicted"/>
<feature type="domain" description="Ig-like" evidence="22">
    <location>
        <begin position="719"/>
        <end position="813"/>
    </location>
</feature>
<dbReference type="InterPro" id="IPR011701">
    <property type="entry name" value="MFS"/>
</dbReference>
<dbReference type="Pfam" id="PF07714">
    <property type="entry name" value="PK_Tyr_Ser-Thr"/>
    <property type="match status" value="1"/>
</dbReference>
<dbReference type="PANTHER" id="PTHR24416:SF550">
    <property type="entry name" value="FIBROBLAST GROWTH FACTOR RECEPTOR HOMOLOG 1-RELATED"/>
    <property type="match status" value="1"/>
</dbReference>
<feature type="transmembrane region" description="Helical" evidence="20">
    <location>
        <begin position="954"/>
        <end position="977"/>
    </location>
</feature>
<dbReference type="GO" id="GO:0007169">
    <property type="term" value="P:cell surface receptor protein tyrosine kinase signaling pathway"/>
    <property type="evidence" value="ECO:0007669"/>
    <property type="project" value="TreeGrafter"/>
</dbReference>
<dbReference type="FunFam" id="1.10.510.10:FF:000089">
    <property type="entry name" value="Tyrosine-protein kinase receptor TYRO3"/>
    <property type="match status" value="1"/>
</dbReference>
<dbReference type="InterPro" id="IPR013783">
    <property type="entry name" value="Ig-like_fold"/>
</dbReference>
<evidence type="ECO:0000259" key="22">
    <source>
        <dbReference type="PROSITE" id="PS50835"/>
    </source>
</evidence>
<feature type="transmembrane region" description="Helical" evidence="20">
    <location>
        <begin position="31"/>
        <end position="51"/>
    </location>
</feature>
<comment type="catalytic activity">
    <reaction evidence="17">
        <text>L-tyrosyl-[protein] + ATP = O-phospho-L-tyrosyl-[protein] + ADP + H(+)</text>
        <dbReference type="Rhea" id="RHEA:10596"/>
        <dbReference type="Rhea" id="RHEA-COMP:10136"/>
        <dbReference type="Rhea" id="RHEA-COMP:20101"/>
        <dbReference type="ChEBI" id="CHEBI:15378"/>
        <dbReference type="ChEBI" id="CHEBI:30616"/>
        <dbReference type="ChEBI" id="CHEBI:46858"/>
        <dbReference type="ChEBI" id="CHEBI:61978"/>
        <dbReference type="ChEBI" id="CHEBI:456216"/>
        <dbReference type="EC" id="2.7.10.1"/>
    </reaction>
</comment>
<dbReference type="PROSITE" id="PS50835">
    <property type="entry name" value="IG_LIKE"/>
    <property type="match status" value="2"/>
</dbReference>
<feature type="transmembrane region" description="Helical" evidence="20">
    <location>
        <begin position="453"/>
        <end position="472"/>
    </location>
</feature>
<feature type="region of interest" description="Disordered" evidence="19">
    <location>
        <begin position="1392"/>
        <end position="1440"/>
    </location>
</feature>
<feature type="transmembrane region" description="Helical" evidence="20">
    <location>
        <begin position="331"/>
        <end position="350"/>
    </location>
</feature>
<gene>
    <name evidence="24" type="ORF">QR680_002151</name>
</gene>
<evidence type="ECO:0000256" key="11">
    <source>
        <dbReference type="ARBA" id="ARBA00023136"/>
    </source>
</evidence>
<name>A0AA39H1I4_9BILA</name>
<evidence type="ECO:0000313" key="24">
    <source>
        <dbReference type="EMBL" id="KAK0397507.1"/>
    </source>
</evidence>
<feature type="domain" description="ZP" evidence="23">
    <location>
        <begin position="1596"/>
        <end position="1831"/>
    </location>
</feature>
<evidence type="ECO:0000256" key="5">
    <source>
        <dbReference type="ARBA" id="ARBA00022692"/>
    </source>
</evidence>
<keyword evidence="10 20" id="KW-1133">Transmembrane helix</keyword>
<dbReference type="InterPro" id="IPR003599">
    <property type="entry name" value="Ig_sub"/>
</dbReference>
<dbReference type="InterPro" id="IPR008266">
    <property type="entry name" value="Tyr_kinase_AS"/>
</dbReference>
<evidence type="ECO:0000256" key="9">
    <source>
        <dbReference type="ARBA" id="ARBA00022840"/>
    </source>
</evidence>
<dbReference type="Pfam" id="PF07690">
    <property type="entry name" value="MFS_1"/>
    <property type="match status" value="1"/>
</dbReference>
<evidence type="ECO:0000256" key="19">
    <source>
        <dbReference type="SAM" id="MobiDB-lite"/>
    </source>
</evidence>
<evidence type="ECO:0000256" key="3">
    <source>
        <dbReference type="ARBA" id="ARBA00022553"/>
    </source>
</evidence>
<dbReference type="InterPro" id="IPR005645">
    <property type="entry name" value="FSH-like_dom"/>
</dbReference>
<feature type="transmembrane region" description="Helical" evidence="20">
    <location>
        <begin position="362"/>
        <end position="382"/>
    </location>
</feature>
<dbReference type="CDD" id="cd17352">
    <property type="entry name" value="MFS_MCT_SLC16"/>
    <property type="match status" value="1"/>
</dbReference>
<dbReference type="GO" id="GO:0005524">
    <property type="term" value="F:ATP binding"/>
    <property type="evidence" value="ECO:0007669"/>
    <property type="project" value="UniProtKB-UniRule"/>
</dbReference>